<evidence type="ECO:0000259" key="2">
    <source>
        <dbReference type="Pfam" id="PF08450"/>
    </source>
</evidence>
<organism evidence="3">
    <name type="scientific">freshwater metagenome</name>
    <dbReference type="NCBI Taxonomy" id="449393"/>
    <lineage>
        <taxon>unclassified sequences</taxon>
        <taxon>metagenomes</taxon>
        <taxon>ecological metagenomes</taxon>
    </lineage>
</organism>
<dbReference type="SUPFAM" id="SSF63829">
    <property type="entry name" value="Calcium-dependent phosphotriesterase"/>
    <property type="match status" value="1"/>
</dbReference>
<dbReference type="Pfam" id="PF08450">
    <property type="entry name" value="SGL"/>
    <property type="match status" value="1"/>
</dbReference>
<name>A0A6J5YRA7_9ZZZZ</name>
<feature type="domain" description="SMP-30/Gluconolactonase/LRE-like region" evidence="2">
    <location>
        <begin position="17"/>
        <end position="258"/>
    </location>
</feature>
<dbReference type="InterPro" id="IPR013658">
    <property type="entry name" value="SGL"/>
</dbReference>
<evidence type="ECO:0000256" key="1">
    <source>
        <dbReference type="ARBA" id="ARBA00008853"/>
    </source>
</evidence>
<dbReference type="AlphaFoldDB" id="A0A6J5YRA7"/>
<dbReference type="EMBL" id="CAESAB010000006">
    <property type="protein sequence ID" value="CAB4332106.1"/>
    <property type="molecule type" value="Genomic_DNA"/>
</dbReference>
<dbReference type="GO" id="GO:0005509">
    <property type="term" value="F:calcium ion binding"/>
    <property type="evidence" value="ECO:0007669"/>
    <property type="project" value="TreeGrafter"/>
</dbReference>
<dbReference type="InterPro" id="IPR005511">
    <property type="entry name" value="SMP-30"/>
</dbReference>
<dbReference type="PANTHER" id="PTHR10907:SF47">
    <property type="entry name" value="REGUCALCIN"/>
    <property type="match status" value="1"/>
</dbReference>
<dbReference type="PRINTS" id="PR01790">
    <property type="entry name" value="SMP30FAMILY"/>
</dbReference>
<evidence type="ECO:0000313" key="3">
    <source>
        <dbReference type="EMBL" id="CAB4332106.1"/>
    </source>
</evidence>
<accession>A0A6J5YRA7</accession>
<dbReference type="PANTHER" id="PTHR10907">
    <property type="entry name" value="REGUCALCIN"/>
    <property type="match status" value="1"/>
</dbReference>
<comment type="similarity">
    <text evidence="1">Belongs to the SMP-30/CGR1 family.</text>
</comment>
<sequence length="295" mass="32366">MPTVLTAELAVELDCDLGEGPFWDDVKQELYFVDITNKQVKLFTPSDLSEKTIQFDQEVSAVILDQDSQLIVAARDGVFVASRDGKLNTLLAPIEPDDASIRTNDAKCDSTGRMWVGTMAFDFTPGVAALYSLDSRGIKEVVPVLTIANGMGWSKDQKSMYFIDSPTGRVDIFDCDLQSGELKNRRPLISFHVPGEIPDGLTTDEDGGIWVAFFGGGEVRRFDPSGELTHVVTLPVKQVTSCCFGGKDMSELFITTARYAMNSEALAKEPLAGSLFKVSTSFKGSKSNRYERTDK</sequence>
<dbReference type="Gene3D" id="2.120.10.30">
    <property type="entry name" value="TolB, C-terminal domain"/>
    <property type="match status" value="1"/>
</dbReference>
<gene>
    <name evidence="3" type="ORF">UFOPK3820_00267</name>
</gene>
<proteinExistence type="inferred from homology"/>
<protein>
    <submittedName>
        <fullName evidence="3">Unannotated protein</fullName>
    </submittedName>
</protein>
<dbReference type="GO" id="GO:0019853">
    <property type="term" value="P:L-ascorbic acid biosynthetic process"/>
    <property type="evidence" value="ECO:0007669"/>
    <property type="project" value="TreeGrafter"/>
</dbReference>
<dbReference type="InterPro" id="IPR011042">
    <property type="entry name" value="6-blade_b-propeller_TolB-like"/>
</dbReference>
<reference evidence="3" key="1">
    <citation type="submission" date="2020-05" db="EMBL/GenBank/DDBJ databases">
        <authorList>
            <person name="Chiriac C."/>
            <person name="Salcher M."/>
            <person name="Ghai R."/>
            <person name="Kavagutti S V."/>
        </authorList>
    </citation>
    <scope>NUCLEOTIDE SEQUENCE</scope>
</reference>
<dbReference type="GO" id="GO:0004341">
    <property type="term" value="F:gluconolactonase activity"/>
    <property type="evidence" value="ECO:0007669"/>
    <property type="project" value="TreeGrafter"/>
</dbReference>